<evidence type="ECO:0000313" key="5">
    <source>
        <dbReference type="Proteomes" id="UP000601055"/>
    </source>
</evidence>
<keyword evidence="1" id="KW-0378">Hydrolase</keyword>
<dbReference type="InterPro" id="IPR021109">
    <property type="entry name" value="Peptidase_aspartic_dom_sf"/>
</dbReference>
<evidence type="ECO:0000256" key="1">
    <source>
        <dbReference type="ARBA" id="ARBA00022801"/>
    </source>
</evidence>
<dbReference type="GO" id="GO:0004190">
    <property type="term" value="F:aspartic-type endopeptidase activity"/>
    <property type="evidence" value="ECO:0007669"/>
    <property type="project" value="InterPro"/>
</dbReference>
<evidence type="ECO:0000259" key="2">
    <source>
        <dbReference type="PROSITE" id="PS50106"/>
    </source>
</evidence>
<dbReference type="Gene3D" id="2.40.70.10">
    <property type="entry name" value="Acid Proteases"/>
    <property type="match status" value="2"/>
</dbReference>
<dbReference type="InterPro" id="IPR041489">
    <property type="entry name" value="PDZ_6"/>
</dbReference>
<accession>A0A923E2A1</accession>
<comment type="caution">
    <text evidence="4">The sequence shown here is derived from an EMBL/GenBank/DDBJ whole genome shotgun (WGS) entry which is preliminary data.</text>
</comment>
<dbReference type="Pfam" id="PF13650">
    <property type="entry name" value="Asp_protease_2"/>
    <property type="match status" value="1"/>
</dbReference>
<dbReference type="RefSeq" id="WP_182922912.1">
    <property type="nucleotide sequence ID" value="NZ_WNXD01000002.1"/>
</dbReference>
<keyword evidence="5" id="KW-1185">Reference proteome</keyword>
<name>A0A923E2A1_9SPHI</name>
<dbReference type="InterPro" id="IPR001995">
    <property type="entry name" value="Peptidase_A2_cat"/>
</dbReference>
<evidence type="ECO:0000313" key="4">
    <source>
        <dbReference type="EMBL" id="MBB2146244.1"/>
    </source>
</evidence>
<feature type="domain" description="Peptidase A2" evidence="3">
    <location>
        <begin position="67"/>
        <end position="104"/>
    </location>
</feature>
<dbReference type="SUPFAM" id="SSF50630">
    <property type="entry name" value="Acid proteases"/>
    <property type="match status" value="1"/>
</dbReference>
<organism evidence="4 5">
    <name type="scientific">Pedobacter planticolens</name>
    <dbReference type="NCBI Taxonomy" id="2679964"/>
    <lineage>
        <taxon>Bacteria</taxon>
        <taxon>Pseudomonadati</taxon>
        <taxon>Bacteroidota</taxon>
        <taxon>Sphingobacteriia</taxon>
        <taxon>Sphingobacteriales</taxon>
        <taxon>Sphingobacteriaceae</taxon>
        <taxon>Pedobacter</taxon>
    </lineage>
</organism>
<dbReference type="Gene3D" id="2.30.42.10">
    <property type="match status" value="1"/>
</dbReference>
<evidence type="ECO:0000259" key="3">
    <source>
        <dbReference type="PROSITE" id="PS50175"/>
    </source>
</evidence>
<dbReference type="PROSITE" id="PS50175">
    <property type="entry name" value="ASP_PROT_RETROV"/>
    <property type="match status" value="1"/>
</dbReference>
<protein>
    <submittedName>
        <fullName evidence="4">Peptide-binding protein</fullName>
    </submittedName>
</protein>
<dbReference type="InterPro" id="IPR001478">
    <property type="entry name" value="PDZ"/>
</dbReference>
<dbReference type="AlphaFoldDB" id="A0A923E2A1"/>
<proteinExistence type="predicted"/>
<dbReference type="Pfam" id="PF17820">
    <property type="entry name" value="PDZ_6"/>
    <property type="match status" value="1"/>
</dbReference>
<dbReference type="GO" id="GO:0006508">
    <property type="term" value="P:proteolysis"/>
    <property type="evidence" value="ECO:0007669"/>
    <property type="project" value="InterPro"/>
</dbReference>
<feature type="domain" description="PDZ" evidence="2">
    <location>
        <begin position="314"/>
        <end position="390"/>
    </location>
</feature>
<dbReference type="Proteomes" id="UP000601055">
    <property type="component" value="Unassembled WGS sequence"/>
</dbReference>
<dbReference type="EMBL" id="WNXD01000002">
    <property type="protein sequence ID" value="MBB2146244.1"/>
    <property type="molecule type" value="Genomic_DNA"/>
</dbReference>
<dbReference type="InterPro" id="IPR036034">
    <property type="entry name" value="PDZ_sf"/>
</dbReference>
<gene>
    <name evidence="4" type="ORF">GM921_12155</name>
</gene>
<reference evidence="4" key="1">
    <citation type="submission" date="2019-11" db="EMBL/GenBank/DDBJ databases">
        <title>Description of Pedobacter sp. LMG 31464T.</title>
        <authorList>
            <person name="Carlier A."/>
            <person name="Qi S."/>
            <person name="Vandamme P."/>
        </authorList>
    </citation>
    <scope>NUCLEOTIDE SEQUENCE</scope>
    <source>
        <strain evidence="4">LMG 31464</strain>
    </source>
</reference>
<sequence>MKYWQKAIKIPLLSLIFGVMVVQTLFVGNCHAQNFTFEGGRKKNTLYFDFIKNLIIIPIYINGKGPFNFILDTGVNPLVITDPILKDSLSIMETRSVKINGFGGGDEIDAFLTNNIHVKVGDASIESISTVIFKQDFFNLSGYVGKKVYGLIGYSFFNSFLVKINYVQKKIQFSVNNGKTKIRGEKIPLEFFDNKPYINIKVETPQTGLINAKVIVDCGASHALSLEAFNNSNFPVPSPNIYGNLGVGLSGEISGYIGRVTNLEIGRFKFKDVLTNFPKYSEVVTKIRVKERNGNLGSDILNRFHVIFDYKNANMYLEKNDNFRNPFDHDMSGIEIYATDKPYTRYFISRLEAGSPAEKAGFLVDDEITAINFKSINNYTLDDISGLFKSNDGQAVVIEIWRNDQTIMKLIKLKRRV</sequence>
<dbReference type="SUPFAM" id="SSF50156">
    <property type="entry name" value="PDZ domain-like"/>
    <property type="match status" value="1"/>
</dbReference>
<dbReference type="PROSITE" id="PS50106">
    <property type="entry name" value="PDZ"/>
    <property type="match status" value="1"/>
</dbReference>
<dbReference type="SMART" id="SM00228">
    <property type="entry name" value="PDZ"/>
    <property type="match status" value="1"/>
</dbReference>